<feature type="domain" description="ABC transporter" evidence="4">
    <location>
        <begin position="12"/>
        <end position="231"/>
    </location>
</feature>
<accession>A0ABQ5MSU6</accession>
<evidence type="ECO:0000259" key="4">
    <source>
        <dbReference type="PROSITE" id="PS50893"/>
    </source>
</evidence>
<keyword evidence="3 5" id="KW-0067">ATP-binding</keyword>
<reference evidence="5 6" key="1">
    <citation type="journal article" date="2023" name="Int. J. Syst. Evol. Microbiol.">
        <title>Arthrobacter mangrovi sp. nov., an actinobacterium isolated from the rhizosphere of a mangrove.</title>
        <authorList>
            <person name="Hamada M."/>
            <person name="Saitou S."/>
            <person name="Enomoto N."/>
            <person name="Nanri K."/>
            <person name="Hidaka K."/>
            <person name="Miura T."/>
            <person name="Tamura T."/>
        </authorList>
    </citation>
    <scope>NUCLEOTIDE SEQUENCE [LARGE SCALE GENOMIC DNA]</scope>
    <source>
        <strain evidence="5 6">NBRC 112813</strain>
    </source>
</reference>
<evidence type="ECO:0000256" key="2">
    <source>
        <dbReference type="ARBA" id="ARBA00022741"/>
    </source>
</evidence>
<evidence type="ECO:0000313" key="6">
    <source>
        <dbReference type="Proteomes" id="UP001209654"/>
    </source>
</evidence>
<proteinExistence type="predicted"/>
<dbReference type="GO" id="GO:0005524">
    <property type="term" value="F:ATP binding"/>
    <property type="evidence" value="ECO:0007669"/>
    <property type="project" value="UniProtKB-KW"/>
</dbReference>
<name>A0ABQ5MSU6_9MICC</name>
<keyword evidence="2" id="KW-0547">Nucleotide-binding</keyword>
<organism evidence="5 6">
    <name type="scientific">Arthrobacter mangrovi</name>
    <dbReference type="NCBI Taxonomy" id="2966350"/>
    <lineage>
        <taxon>Bacteria</taxon>
        <taxon>Bacillati</taxon>
        <taxon>Actinomycetota</taxon>
        <taxon>Actinomycetes</taxon>
        <taxon>Micrococcales</taxon>
        <taxon>Micrococcaceae</taxon>
        <taxon>Arthrobacter</taxon>
    </lineage>
</organism>
<comment type="caution">
    <text evidence="5">The sequence shown here is derived from an EMBL/GenBank/DDBJ whole genome shotgun (WGS) entry which is preliminary data.</text>
</comment>
<dbReference type="InterPro" id="IPR051782">
    <property type="entry name" value="ABC_Transporter_VariousFunc"/>
</dbReference>
<dbReference type="EMBL" id="BRVS01000005">
    <property type="protein sequence ID" value="GLB67077.1"/>
    <property type="molecule type" value="Genomic_DNA"/>
</dbReference>
<dbReference type="PROSITE" id="PS00211">
    <property type="entry name" value="ABC_TRANSPORTER_1"/>
    <property type="match status" value="1"/>
</dbReference>
<evidence type="ECO:0000256" key="1">
    <source>
        <dbReference type="ARBA" id="ARBA00022448"/>
    </source>
</evidence>
<dbReference type="PROSITE" id="PS50893">
    <property type="entry name" value="ABC_TRANSPORTER_2"/>
    <property type="match status" value="1"/>
</dbReference>
<dbReference type="SMART" id="SM00382">
    <property type="entry name" value="AAA"/>
    <property type="match status" value="1"/>
</dbReference>
<evidence type="ECO:0000313" key="5">
    <source>
        <dbReference type="EMBL" id="GLB67077.1"/>
    </source>
</evidence>
<dbReference type="PANTHER" id="PTHR42939">
    <property type="entry name" value="ABC TRANSPORTER ATP-BINDING PROTEIN ALBC-RELATED"/>
    <property type="match status" value="1"/>
</dbReference>
<dbReference type="Proteomes" id="UP001209654">
    <property type="component" value="Unassembled WGS sequence"/>
</dbReference>
<keyword evidence="6" id="KW-1185">Reference proteome</keyword>
<dbReference type="Pfam" id="PF00005">
    <property type="entry name" value="ABC_tran"/>
    <property type="match status" value="1"/>
</dbReference>
<dbReference type="InterPro" id="IPR027417">
    <property type="entry name" value="P-loop_NTPase"/>
</dbReference>
<dbReference type="SUPFAM" id="SSF52540">
    <property type="entry name" value="P-loop containing nucleoside triphosphate hydrolases"/>
    <property type="match status" value="1"/>
</dbReference>
<sequence>MPPSPNRSAPLLESDALAAGYAGTAVCGSLTVRLDGGECLALIGANGTGKSTLIRTLSGRQAPVAGSVRLNGRPVAEGSLAYRRAVAAVPDEDAFFPSLTTGEHLLMTARGHQVPDPDAAVGHELEFFALAGRRHALPDELSSGQRRRLLLASAFIRPFSLMVLDEPEQRLDHGMRGRLAERIRERVDAGAAVLMATHDARFLAAAADRCVLVGDETVEVAPGQAAGMMSA</sequence>
<evidence type="ECO:0000256" key="3">
    <source>
        <dbReference type="ARBA" id="ARBA00022840"/>
    </source>
</evidence>
<dbReference type="InterPro" id="IPR003439">
    <property type="entry name" value="ABC_transporter-like_ATP-bd"/>
</dbReference>
<dbReference type="InterPro" id="IPR017871">
    <property type="entry name" value="ABC_transporter-like_CS"/>
</dbReference>
<protein>
    <submittedName>
        <fullName evidence="5">Multidrug ABC transporter ATP-binding protein</fullName>
    </submittedName>
</protein>
<dbReference type="PANTHER" id="PTHR42939:SF1">
    <property type="entry name" value="ABC TRANSPORTER ATP-BINDING PROTEIN ALBC-RELATED"/>
    <property type="match status" value="1"/>
</dbReference>
<dbReference type="InterPro" id="IPR003593">
    <property type="entry name" value="AAA+_ATPase"/>
</dbReference>
<gene>
    <name evidence="5" type="ORF">AHIS1636_15160</name>
</gene>
<dbReference type="RefSeq" id="WP_264795203.1">
    <property type="nucleotide sequence ID" value="NZ_BRVS01000005.1"/>
</dbReference>
<keyword evidence="1" id="KW-0813">Transport</keyword>
<dbReference type="Gene3D" id="3.40.50.300">
    <property type="entry name" value="P-loop containing nucleotide triphosphate hydrolases"/>
    <property type="match status" value="1"/>
</dbReference>